<dbReference type="PATRIC" id="fig|1218508.4.peg.1043"/>
<comment type="subcellular location">
    <subcellularLocation>
        <location evidence="1">Cell membrane</location>
        <topology evidence="1">Peripheral membrane protein</topology>
        <orientation evidence="1">Cytoplasmic side</orientation>
    </subcellularLocation>
</comment>
<comment type="similarity">
    <text evidence="1">Belongs to the UPF0161 family.</text>
</comment>
<dbReference type="SMART" id="SM01234">
    <property type="entry name" value="Haemolytic"/>
    <property type="match status" value="1"/>
</dbReference>
<dbReference type="AlphaFoldDB" id="A0A0F4KRH8"/>
<dbReference type="EMBL" id="JXBZ01000008">
    <property type="protein sequence ID" value="KJY48653.1"/>
    <property type="molecule type" value="Genomic_DNA"/>
</dbReference>
<evidence type="ECO:0000256" key="1">
    <source>
        <dbReference type="HAMAP-Rule" id="MF_00386"/>
    </source>
</evidence>
<name>A0A0F4KRH8_9LACO</name>
<proteinExistence type="inferred from homology"/>
<dbReference type="PANTHER" id="PTHR33383:SF1">
    <property type="entry name" value="MEMBRANE PROTEIN INSERTION EFFICIENCY FACTOR-RELATED"/>
    <property type="match status" value="1"/>
</dbReference>
<dbReference type="GO" id="GO:0005886">
    <property type="term" value="C:plasma membrane"/>
    <property type="evidence" value="ECO:0007669"/>
    <property type="project" value="UniProtKB-SubCell"/>
</dbReference>
<reference evidence="2 3" key="1">
    <citation type="submission" date="2014-12" db="EMBL/GenBank/DDBJ databases">
        <title>Comparative genomics of the lactic acid bacteria isolated from the honey bee gut.</title>
        <authorList>
            <person name="Ellegaard K.M."/>
            <person name="Tamarit D."/>
            <person name="Javelind E."/>
            <person name="Olofsson T."/>
            <person name="Andersson S.G."/>
            <person name="Vasquez A."/>
        </authorList>
    </citation>
    <scope>NUCLEOTIDE SEQUENCE [LARGE SCALE GENOMIC DNA]</scope>
    <source>
        <strain evidence="2 3">Hon2</strain>
    </source>
</reference>
<dbReference type="PANTHER" id="PTHR33383">
    <property type="entry name" value="MEMBRANE PROTEIN INSERTION EFFICIENCY FACTOR-RELATED"/>
    <property type="match status" value="1"/>
</dbReference>
<keyword evidence="1" id="KW-0472">Membrane</keyword>
<keyword evidence="1" id="KW-1003">Cell membrane</keyword>
<evidence type="ECO:0000313" key="3">
    <source>
        <dbReference type="Proteomes" id="UP000033695"/>
    </source>
</evidence>
<sequence>MRMFSQLLIRVIHGYQKYISPGLPASCRYYPTCSAYMIEAIQKQGLILGVIMGLARILRCNPFNRGGFDPVPDTFTLLRNQHPEQYEDEIIAQKFHPQKRRETNE</sequence>
<gene>
    <name evidence="2" type="ORF">JG29_10580</name>
</gene>
<evidence type="ECO:0000313" key="2">
    <source>
        <dbReference type="EMBL" id="KJY48653.1"/>
    </source>
</evidence>
<dbReference type="Pfam" id="PF01809">
    <property type="entry name" value="YidD"/>
    <property type="match status" value="1"/>
</dbReference>
<comment type="function">
    <text evidence="1">Could be involved in insertion of integral membrane proteins into the membrane.</text>
</comment>
<dbReference type="InterPro" id="IPR002696">
    <property type="entry name" value="Membr_insert_effic_factor_YidD"/>
</dbReference>
<dbReference type="NCBIfam" id="TIGR00278">
    <property type="entry name" value="membrane protein insertion efficiency factor YidD"/>
    <property type="match status" value="1"/>
</dbReference>
<dbReference type="HAMAP" id="MF_00386">
    <property type="entry name" value="UPF0161_YidD"/>
    <property type="match status" value="1"/>
</dbReference>
<dbReference type="HOGENOM" id="CLU_144811_2_2_9"/>
<protein>
    <recommendedName>
        <fullName evidence="1">Putative membrane protein insertion efficiency factor</fullName>
    </recommendedName>
</protein>
<comment type="caution">
    <text evidence="2">The sequence shown here is derived from an EMBL/GenBank/DDBJ whole genome shotgun (WGS) entry which is preliminary data.</text>
</comment>
<dbReference type="Proteomes" id="UP000033695">
    <property type="component" value="Unassembled WGS sequence"/>
</dbReference>
<accession>A0A0F4KRH8</accession>
<organism evidence="2 3">
    <name type="scientific">Bombilactobacillus mellis</name>
    <dbReference type="NCBI Taxonomy" id="1218508"/>
    <lineage>
        <taxon>Bacteria</taxon>
        <taxon>Bacillati</taxon>
        <taxon>Bacillota</taxon>
        <taxon>Bacilli</taxon>
        <taxon>Lactobacillales</taxon>
        <taxon>Lactobacillaceae</taxon>
        <taxon>Bombilactobacillus</taxon>
    </lineage>
</organism>
<dbReference type="STRING" id="1218508.JG29_10580"/>
<keyword evidence="3" id="KW-1185">Reference proteome</keyword>